<dbReference type="PANTHER" id="PTHR46978:SF1">
    <property type="entry name" value="ZINC KNUCKLE (CCHC-TYPE) FAMILY PROTEIN"/>
    <property type="match status" value="1"/>
</dbReference>
<dbReference type="Proteomes" id="UP000187203">
    <property type="component" value="Unassembled WGS sequence"/>
</dbReference>
<dbReference type="PANTHER" id="PTHR46978">
    <property type="entry name" value="ZINC KNUCKLE (CCHC-TYPE) FAMILY PROTEIN"/>
    <property type="match status" value="1"/>
</dbReference>
<dbReference type="STRING" id="93759.A0A1R3JP05"/>
<keyword evidence="3" id="KW-1185">Reference proteome</keyword>
<dbReference type="EMBL" id="AWUE01015626">
    <property type="protein sequence ID" value="OMO96523.1"/>
    <property type="molecule type" value="Genomic_DNA"/>
</dbReference>
<evidence type="ECO:0000256" key="1">
    <source>
        <dbReference type="SAM" id="MobiDB-lite"/>
    </source>
</evidence>
<evidence type="ECO:0000313" key="3">
    <source>
        <dbReference type="Proteomes" id="UP000187203"/>
    </source>
</evidence>
<evidence type="ECO:0000313" key="2">
    <source>
        <dbReference type="EMBL" id="OMO96523.1"/>
    </source>
</evidence>
<comment type="caution">
    <text evidence="2">The sequence shown here is derived from an EMBL/GenBank/DDBJ whole genome shotgun (WGS) entry which is preliminary data.</text>
</comment>
<dbReference type="OrthoDB" id="427960at2759"/>
<organism evidence="2 3">
    <name type="scientific">Corchorus olitorius</name>
    <dbReference type="NCBI Taxonomy" id="93759"/>
    <lineage>
        <taxon>Eukaryota</taxon>
        <taxon>Viridiplantae</taxon>
        <taxon>Streptophyta</taxon>
        <taxon>Embryophyta</taxon>
        <taxon>Tracheophyta</taxon>
        <taxon>Spermatophyta</taxon>
        <taxon>Magnoliopsida</taxon>
        <taxon>eudicotyledons</taxon>
        <taxon>Gunneridae</taxon>
        <taxon>Pentapetalae</taxon>
        <taxon>rosids</taxon>
        <taxon>malvids</taxon>
        <taxon>Malvales</taxon>
        <taxon>Malvaceae</taxon>
        <taxon>Grewioideae</taxon>
        <taxon>Apeibeae</taxon>
        <taxon>Corchorus</taxon>
    </lineage>
</organism>
<protein>
    <submittedName>
        <fullName evidence="2">Uncharacterized protein</fullName>
    </submittedName>
</protein>
<name>A0A1R3JP05_9ROSI</name>
<proteinExistence type="predicted"/>
<sequence>MQKGKLLNFEFQDDESEPLDSKPRAELSSDDDEANEDLSLKIVEKALLMKAAKLNESKESASDDGDVVPVVNLASLSSPEAEIYVAGTSGVGDEVADLDLKSKKVVKRKKKKTKVEKQAIVTEDGNKTEMIKKVETVEEAAVGSLDPNTVDISDNIVLRKLLVS</sequence>
<feature type="region of interest" description="Disordered" evidence="1">
    <location>
        <begin position="1"/>
        <end position="36"/>
    </location>
</feature>
<gene>
    <name evidence="2" type="ORF">COLO4_15223</name>
</gene>
<dbReference type="AlphaFoldDB" id="A0A1R3JP05"/>
<reference evidence="3" key="1">
    <citation type="submission" date="2013-09" db="EMBL/GenBank/DDBJ databases">
        <title>Corchorus olitorius genome sequencing.</title>
        <authorList>
            <person name="Alam M."/>
            <person name="Haque M.S."/>
            <person name="Islam M.S."/>
            <person name="Emdad E.M."/>
            <person name="Islam M.M."/>
            <person name="Ahmed B."/>
            <person name="Halim A."/>
            <person name="Hossen Q.M.M."/>
            <person name="Hossain M.Z."/>
            <person name="Ahmed R."/>
            <person name="Khan M.M."/>
            <person name="Islam R."/>
            <person name="Rashid M.M."/>
            <person name="Khan S.A."/>
            <person name="Rahman M.S."/>
            <person name="Alam M."/>
            <person name="Yahiya A.S."/>
            <person name="Khan M.S."/>
            <person name="Azam M.S."/>
            <person name="Haque T."/>
            <person name="Lashkar M.Z.H."/>
            <person name="Akhand A.I."/>
            <person name="Morshed G."/>
            <person name="Roy S."/>
            <person name="Uddin K.S."/>
            <person name="Rabeya T."/>
            <person name="Hossain A.S."/>
            <person name="Chowdhury A."/>
            <person name="Snigdha A.R."/>
            <person name="Mortoza M.S."/>
            <person name="Matin S.A."/>
            <person name="Hoque S.M.E."/>
            <person name="Islam M.K."/>
            <person name="Roy D.K."/>
            <person name="Haider R."/>
            <person name="Moosa M.M."/>
            <person name="Elias S.M."/>
            <person name="Hasan A.M."/>
            <person name="Jahan S."/>
            <person name="Shafiuddin M."/>
            <person name="Mahmood N."/>
            <person name="Shommy N.S."/>
        </authorList>
    </citation>
    <scope>NUCLEOTIDE SEQUENCE [LARGE SCALE GENOMIC DNA]</scope>
    <source>
        <strain evidence="3">cv. O-4</strain>
    </source>
</reference>
<accession>A0A1R3JP05</accession>